<feature type="compositionally biased region" description="Acidic residues" evidence="1">
    <location>
        <begin position="102"/>
        <end position="114"/>
    </location>
</feature>
<feature type="region of interest" description="Disordered" evidence="1">
    <location>
        <begin position="50"/>
        <end position="117"/>
    </location>
</feature>
<dbReference type="EMBL" id="JBFOLJ010000010">
    <property type="protein sequence ID" value="KAL2502656.1"/>
    <property type="molecule type" value="Genomic_DNA"/>
</dbReference>
<comment type="caution">
    <text evidence="2">The sequence shown here is derived from an EMBL/GenBank/DDBJ whole genome shotgun (WGS) entry which is preliminary data.</text>
</comment>
<sequence>MKPVIDEKKEKVTIRAECRADEGGKHVEKVEIPTHRVDTVKYVERKLIDKGVQRQERHPADGLPLKHDPKKGHGGKYTWEGPEKEAELEAAPPAIDEKDPNYVEEEGAEGEDEEVKNLVVGEVEVAKAAEEGVSRIEVEPHLKVN</sequence>
<accession>A0ABD1SPL3</accession>
<proteinExistence type="predicted"/>
<evidence type="ECO:0000313" key="3">
    <source>
        <dbReference type="Proteomes" id="UP001604277"/>
    </source>
</evidence>
<protein>
    <submittedName>
        <fullName evidence="2">Uncharacterized protein</fullName>
    </submittedName>
</protein>
<reference evidence="3" key="1">
    <citation type="submission" date="2024-07" db="EMBL/GenBank/DDBJ databases">
        <title>Two chromosome-level genome assemblies of Korean endemic species Abeliophyllum distichum and Forsythia ovata (Oleaceae).</title>
        <authorList>
            <person name="Jang H."/>
        </authorList>
    </citation>
    <scope>NUCLEOTIDE SEQUENCE [LARGE SCALE GENOMIC DNA]</scope>
</reference>
<keyword evidence="3" id="KW-1185">Reference proteome</keyword>
<organism evidence="2 3">
    <name type="scientific">Forsythia ovata</name>
    <dbReference type="NCBI Taxonomy" id="205694"/>
    <lineage>
        <taxon>Eukaryota</taxon>
        <taxon>Viridiplantae</taxon>
        <taxon>Streptophyta</taxon>
        <taxon>Embryophyta</taxon>
        <taxon>Tracheophyta</taxon>
        <taxon>Spermatophyta</taxon>
        <taxon>Magnoliopsida</taxon>
        <taxon>eudicotyledons</taxon>
        <taxon>Gunneridae</taxon>
        <taxon>Pentapetalae</taxon>
        <taxon>asterids</taxon>
        <taxon>lamiids</taxon>
        <taxon>Lamiales</taxon>
        <taxon>Oleaceae</taxon>
        <taxon>Forsythieae</taxon>
        <taxon>Forsythia</taxon>
    </lineage>
</organism>
<gene>
    <name evidence="2" type="ORF">Fot_36504</name>
</gene>
<dbReference type="AlphaFoldDB" id="A0ABD1SPL3"/>
<dbReference type="Proteomes" id="UP001604277">
    <property type="component" value="Unassembled WGS sequence"/>
</dbReference>
<feature type="compositionally biased region" description="Basic and acidic residues" evidence="1">
    <location>
        <begin position="50"/>
        <end position="67"/>
    </location>
</feature>
<name>A0ABD1SPL3_9LAMI</name>
<evidence type="ECO:0000313" key="2">
    <source>
        <dbReference type="EMBL" id="KAL2502656.1"/>
    </source>
</evidence>
<evidence type="ECO:0000256" key="1">
    <source>
        <dbReference type="SAM" id="MobiDB-lite"/>
    </source>
</evidence>